<dbReference type="Pfam" id="PF00126">
    <property type="entry name" value="HTH_1"/>
    <property type="match status" value="1"/>
</dbReference>
<dbReference type="SUPFAM" id="SSF53850">
    <property type="entry name" value="Periplasmic binding protein-like II"/>
    <property type="match status" value="1"/>
</dbReference>
<keyword evidence="7" id="KW-1185">Reference proteome</keyword>
<evidence type="ECO:0000313" key="7">
    <source>
        <dbReference type="Proteomes" id="UP000652074"/>
    </source>
</evidence>
<name>A0ABX1MH99_9RHOO</name>
<dbReference type="PRINTS" id="PR00039">
    <property type="entry name" value="HTHLYSR"/>
</dbReference>
<dbReference type="Proteomes" id="UP000652074">
    <property type="component" value="Unassembled WGS sequence"/>
</dbReference>
<comment type="similarity">
    <text evidence="1">Belongs to the LysR transcriptional regulatory family.</text>
</comment>
<evidence type="ECO:0000259" key="5">
    <source>
        <dbReference type="PROSITE" id="PS50931"/>
    </source>
</evidence>
<gene>
    <name evidence="6" type="ORF">GPA26_02380</name>
</gene>
<evidence type="ECO:0000256" key="3">
    <source>
        <dbReference type="ARBA" id="ARBA00023125"/>
    </source>
</evidence>
<dbReference type="PANTHER" id="PTHR30537">
    <property type="entry name" value="HTH-TYPE TRANSCRIPTIONAL REGULATOR"/>
    <property type="match status" value="1"/>
</dbReference>
<organism evidence="6 7">
    <name type="scientific">Aromatoleum petrolei</name>
    <dbReference type="NCBI Taxonomy" id="76116"/>
    <lineage>
        <taxon>Bacteria</taxon>
        <taxon>Pseudomonadati</taxon>
        <taxon>Pseudomonadota</taxon>
        <taxon>Betaproteobacteria</taxon>
        <taxon>Rhodocyclales</taxon>
        <taxon>Rhodocyclaceae</taxon>
        <taxon>Aromatoleum</taxon>
    </lineage>
</organism>
<dbReference type="InterPro" id="IPR036390">
    <property type="entry name" value="WH_DNA-bd_sf"/>
</dbReference>
<accession>A0ABX1MH99</accession>
<keyword evidence="3" id="KW-0238">DNA-binding</keyword>
<evidence type="ECO:0000313" key="6">
    <source>
        <dbReference type="EMBL" id="NMF87319.1"/>
    </source>
</evidence>
<evidence type="ECO:0000256" key="4">
    <source>
        <dbReference type="ARBA" id="ARBA00023163"/>
    </source>
</evidence>
<sequence>MVYKRRYLPSLGAFATFEVAAKHLSFTLAGNELNVTQAAISQQIRGLEKALGTVLFVRKHNSLELTASGQTILAAVSSGLDRLCEAIESLHQPEERPIITCSGTNGAITYWFKPYVDRFRQLHPEARFVLLASDEDDTLRNFDEVDISLICGNERCDVGETLHYVFPEIVEPVCSPEYLRLHGPFTDPASLANAELLTLHPKHWSSEAIGWFPITWNDWFSSRGIEAPDRQPCVVSNNYPLLLDAAVEGQGVVLGWHHLVRPLVASGKLRTLFDAPLRVDRGNYLKVNKSSRDKPGVQEFIDFILADLAQTEQGRLPRP</sequence>
<protein>
    <submittedName>
        <fullName evidence="6">LysR family transcriptional regulator</fullName>
    </submittedName>
</protein>
<dbReference type="SUPFAM" id="SSF46785">
    <property type="entry name" value="Winged helix' DNA-binding domain"/>
    <property type="match status" value="1"/>
</dbReference>
<dbReference type="InterPro" id="IPR036388">
    <property type="entry name" value="WH-like_DNA-bd_sf"/>
</dbReference>
<evidence type="ECO:0000256" key="1">
    <source>
        <dbReference type="ARBA" id="ARBA00009437"/>
    </source>
</evidence>
<dbReference type="Pfam" id="PF03466">
    <property type="entry name" value="LysR_substrate"/>
    <property type="match status" value="1"/>
</dbReference>
<dbReference type="Gene3D" id="1.10.10.10">
    <property type="entry name" value="Winged helix-like DNA-binding domain superfamily/Winged helix DNA-binding domain"/>
    <property type="match status" value="1"/>
</dbReference>
<dbReference type="EMBL" id="WTVR01000003">
    <property type="protein sequence ID" value="NMF87319.1"/>
    <property type="molecule type" value="Genomic_DNA"/>
</dbReference>
<proteinExistence type="inferred from homology"/>
<keyword evidence="2" id="KW-0805">Transcription regulation</keyword>
<dbReference type="InterPro" id="IPR058163">
    <property type="entry name" value="LysR-type_TF_proteobact-type"/>
</dbReference>
<dbReference type="Gene3D" id="3.40.190.10">
    <property type="entry name" value="Periplasmic binding protein-like II"/>
    <property type="match status" value="2"/>
</dbReference>
<evidence type="ECO:0000256" key="2">
    <source>
        <dbReference type="ARBA" id="ARBA00023015"/>
    </source>
</evidence>
<keyword evidence="4" id="KW-0804">Transcription</keyword>
<comment type="caution">
    <text evidence="6">The sequence shown here is derived from an EMBL/GenBank/DDBJ whole genome shotgun (WGS) entry which is preliminary data.</text>
</comment>
<dbReference type="InterPro" id="IPR005119">
    <property type="entry name" value="LysR_subst-bd"/>
</dbReference>
<feature type="domain" description="HTH lysR-type" evidence="5">
    <location>
        <begin position="9"/>
        <end position="66"/>
    </location>
</feature>
<dbReference type="PROSITE" id="PS50931">
    <property type="entry name" value="HTH_LYSR"/>
    <property type="match status" value="1"/>
</dbReference>
<dbReference type="InterPro" id="IPR000847">
    <property type="entry name" value="LysR_HTH_N"/>
</dbReference>
<reference evidence="6 7" key="1">
    <citation type="submission" date="2019-12" db="EMBL/GenBank/DDBJ databases">
        <title>Comparative genomics gives insights into the taxonomy of the Azoarcus-Aromatoleum group and reveals separate origins of nif in the plant-associated Azoarcus and non-plant-associated Aromatoleum sub-groups.</title>
        <authorList>
            <person name="Lafos M."/>
            <person name="Maluk M."/>
            <person name="Batista M."/>
            <person name="Junghare M."/>
            <person name="Carmona M."/>
            <person name="Faoro H."/>
            <person name="Cruz L.M."/>
            <person name="Battistoni F."/>
            <person name="De Souza E."/>
            <person name="Pedrosa F."/>
            <person name="Chen W.-M."/>
            <person name="Poole P.S."/>
            <person name="Dixon R.A."/>
            <person name="James E.K."/>
        </authorList>
    </citation>
    <scope>NUCLEOTIDE SEQUENCE [LARGE SCALE GENOMIC DNA]</scope>
    <source>
        <strain evidence="6 7">ToN1</strain>
    </source>
</reference>
<dbReference type="PANTHER" id="PTHR30537:SF26">
    <property type="entry name" value="GLYCINE CLEAVAGE SYSTEM TRANSCRIPTIONAL ACTIVATOR"/>
    <property type="match status" value="1"/>
</dbReference>